<dbReference type="AlphaFoldDB" id="A0AAV1VCH2"/>
<accession>A0AAV1VCH2</accession>
<organism evidence="1 2">
    <name type="scientific">Peronospora matthiolae</name>
    <dbReference type="NCBI Taxonomy" id="2874970"/>
    <lineage>
        <taxon>Eukaryota</taxon>
        <taxon>Sar</taxon>
        <taxon>Stramenopiles</taxon>
        <taxon>Oomycota</taxon>
        <taxon>Peronosporomycetes</taxon>
        <taxon>Peronosporales</taxon>
        <taxon>Peronosporaceae</taxon>
        <taxon>Peronospora</taxon>
    </lineage>
</organism>
<sequence length="403" mass="46450">MAQLNNGRMVTELQAEEAKRARQREHVKNSYYRQQNAMKALRREVCWLEREYSRTVDRKKQQLQWREVAEALGCDAEREASEELVEQYMQLSITQQQLCQENQELTLMASKHAKFQLKAQHMLDSKPELTLASPMMVAHVDDETMREVLCDGDGARNVLRSQGLCYSPSPVNEVALEPLTVPECHHIALHAYREARAFLNSDDYLTSGLEIFGWREQRREAPDHVKFTLKKRFPGVTPMKMSARGWRVVSSSRCLTELYSSTMHLSMKVLQVVDDYNVIMYRVITNTSTRATVQSLFLVTRFQVDDGYVILFRSVDRNRLRVVHSDGTVGPYEARGGAEVKWLDMFTWTLFDDDPDDDNAVRFSYGGIVYGTEAAGTRVWMLEILSLALRWENKVMGPTLMLS</sequence>
<gene>
    <name evidence="1" type="ORF">PM001_LOCUS29754</name>
</gene>
<protein>
    <submittedName>
        <fullName evidence="1">Uncharacterized protein</fullName>
    </submittedName>
</protein>
<proteinExistence type="predicted"/>
<dbReference type="EMBL" id="CAKLBY020000309">
    <property type="protein sequence ID" value="CAK7944604.1"/>
    <property type="molecule type" value="Genomic_DNA"/>
</dbReference>
<dbReference type="Proteomes" id="UP001162060">
    <property type="component" value="Unassembled WGS sequence"/>
</dbReference>
<evidence type="ECO:0000313" key="1">
    <source>
        <dbReference type="EMBL" id="CAK7944604.1"/>
    </source>
</evidence>
<name>A0AAV1VCH2_9STRA</name>
<evidence type="ECO:0000313" key="2">
    <source>
        <dbReference type="Proteomes" id="UP001162060"/>
    </source>
</evidence>
<comment type="caution">
    <text evidence="1">The sequence shown here is derived from an EMBL/GenBank/DDBJ whole genome shotgun (WGS) entry which is preliminary data.</text>
</comment>
<reference evidence="1" key="1">
    <citation type="submission" date="2024-01" db="EMBL/GenBank/DDBJ databases">
        <authorList>
            <person name="Webb A."/>
        </authorList>
    </citation>
    <scope>NUCLEOTIDE SEQUENCE</scope>
    <source>
        <strain evidence="1">Pm1</strain>
    </source>
</reference>